<dbReference type="CDD" id="cd04107">
    <property type="entry name" value="Rab32_Rab38"/>
    <property type="match status" value="1"/>
</dbReference>
<dbReference type="FunFam" id="3.40.50.300:FF:000222">
    <property type="entry name" value="RAB32, member RAS oncogene family"/>
    <property type="match status" value="1"/>
</dbReference>
<evidence type="ECO:0000313" key="8">
    <source>
        <dbReference type="RefSeq" id="XP_030387825.1"/>
    </source>
</evidence>
<dbReference type="GO" id="GO:0005525">
    <property type="term" value="F:GTP binding"/>
    <property type="evidence" value="ECO:0007669"/>
    <property type="project" value="UniProtKB-UniRule"/>
</dbReference>
<dbReference type="RefSeq" id="XP_030387825.1">
    <property type="nucleotide sequence ID" value="XM_030531965.1"/>
</dbReference>
<comment type="similarity">
    <text evidence="1 6">Belongs to the small GTPase superfamily. Rab family.</text>
</comment>
<dbReference type="SMART" id="SM00174">
    <property type="entry name" value="RHO"/>
    <property type="match status" value="1"/>
</dbReference>
<dbReference type="GO" id="GO:0045335">
    <property type="term" value="C:phagocytic vesicle"/>
    <property type="evidence" value="ECO:0007669"/>
    <property type="project" value="TreeGrafter"/>
</dbReference>
<dbReference type="NCBIfam" id="TIGR00231">
    <property type="entry name" value="small_GTP"/>
    <property type="match status" value="1"/>
</dbReference>
<dbReference type="Proteomes" id="UP000504634">
    <property type="component" value="Unplaced"/>
</dbReference>
<sequence length="400" mass="44132">MATSVIHPVVSTSAGRCSPCDPLTAPSPKTLSSGDKSSCSTTSCACLDCHKQRPNRSLPFHFYTHAQWTGSTVKGSCSNSIGGDGDNNSWPEEHKHRPLSADSLGILGAKKSPIFGRRLKQQKPSTLVPQEQEFFSLRSLAPIYTERKPQIDLSAVEAAATNMPGARTNMDINRNNGYLHNGTVMTPSNEKREHLYKILVIGELGTGKTSFIKRYVHQFFSQNYRATIGVDFALKVLHWDANTIVRLQLWDIAGQERFGNMTRVYYKEAVGAFIVFDVTRSGTFDCVSKWKEDLDSKVQLPDGSPIPCILLANKCDQDKQGIVTQPEKMDEYVRENGFAGWFETSAKENTNIDEAARALVNKILINDKLITAADLADAEKFNLNNPGDGSGTESKNKCSC</sequence>
<dbReference type="GO" id="GO:0016020">
    <property type="term" value="C:membrane"/>
    <property type="evidence" value="ECO:0007669"/>
    <property type="project" value="UniProtKB-SubCell"/>
</dbReference>
<dbReference type="InterPro" id="IPR005225">
    <property type="entry name" value="Small_GTP-bd"/>
</dbReference>
<dbReference type="PROSITE" id="PS51419">
    <property type="entry name" value="RAB"/>
    <property type="match status" value="1"/>
</dbReference>
<dbReference type="GO" id="GO:0003924">
    <property type="term" value="F:GTPase activity"/>
    <property type="evidence" value="ECO:0007669"/>
    <property type="project" value="UniProtKB-UniRule"/>
</dbReference>
<evidence type="ECO:0000256" key="4">
    <source>
        <dbReference type="ARBA" id="ARBA00023288"/>
    </source>
</evidence>
<dbReference type="CTD" id="10981"/>
<dbReference type="InterPro" id="IPR001806">
    <property type="entry name" value="Small_GTPase"/>
</dbReference>
<dbReference type="GO" id="GO:0005770">
    <property type="term" value="C:late endosome"/>
    <property type="evidence" value="ECO:0007669"/>
    <property type="project" value="TreeGrafter"/>
</dbReference>
<keyword evidence="7" id="KW-1185">Reference proteome</keyword>
<dbReference type="GO" id="GO:0008333">
    <property type="term" value="P:endosome to lysosome transport"/>
    <property type="evidence" value="ECO:0007669"/>
    <property type="project" value="TreeGrafter"/>
</dbReference>
<protein>
    <recommendedName>
        <fullName evidence="6">Ras-related protein Rab</fullName>
    </recommendedName>
</protein>
<dbReference type="SMART" id="SM00176">
    <property type="entry name" value="RAN"/>
    <property type="match status" value="1"/>
</dbReference>
<reference evidence="8" key="1">
    <citation type="submission" date="2025-08" db="UniProtKB">
        <authorList>
            <consortium name="RefSeq"/>
        </authorList>
    </citation>
    <scope>IDENTIFICATION</scope>
    <source>
        <strain evidence="8">11010-0011.00</strain>
        <tissue evidence="8">Whole body</tissue>
    </source>
</reference>
<keyword evidence="5 6" id="KW-0636">Prenylation</keyword>
<evidence type="ECO:0000256" key="3">
    <source>
        <dbReference type="ARBA" id="ARBA00023134"/>
    </source>
</evidence>
<dbReference type="AlphaFoldDB" id="A0A6J2UI50"/>
<dbReference type="PROSITE" id="PS51421">
    <property type="entry name" value="RAS"/>
    <property type="match status" value="1"/>
</dbReference>
<evidence type="ECO:0000256" key="5">
    <source>
        <dbReference type="ARBA" id="ARBA00023289"/>
    </source>
</evidence>
<keyword evidence="2 6" id="KW-0547">Nucleotide-binding</keyword>
<dbReference type="Pfam" id="PF00071">
    <property type="entry name" value="Ras"/>
    <property type="match status" value="1"/>
</dbReference>
<dbReference type="InterPro" id="IPR030697">
    <property type="entry name" value="Rab29/Rab38/Rab32"/>
</dbReference>
<evidence type="ECO:0000256" key="1">
    <source>
        <dbReference type="ARBA" id="ARBA00006270"/>
    </source>
</evidence>
<evidence type="ECO:0000256" key="2">
    <source>
        <dbReference type="ARBA" id="ARBA00022741"/>
    </source>
</evidence>
<keyword evidence="3 6" id="KW-0342">GTP-binding</keyword>
<evidence type="ECO:0000313" key="7">
    <source>
        <dbReference type="Proteomes" id="UP000504634"/>
    </source>
</evidence>
<dbReference type="GeneID" id="115634308"/>
<gene>
    <name evidence="8" type="primary">LOC115634308</name>
</gene>
<keyword evidence="6" id="KW-0472">Membrane</keyword>
<dbReference type="PANTHER" id="PTHR47981:SF39">
    <property type="entry name" value="RAS-RELATED PROTEIN RAB"/>
    <property type="match status" value="1"/>
</dbReference>
<dbReference type="PANTHER" id="PTHR47981">
    <property type="entry name" value="RAB FAMILY"/>
    <property type="match status" value="1"/>
</dbReference>
<dbReference type="InterPro" id="IPR027417">
    <property type="entry name" value="P-loop_NTPase"/>
</dbReference>
<dbReference type="SUPFAM" id="SSF52540">
    <property type="entry name" value="P-loop containing nucleoside triphosphate hydrolases"/>
    <property type="match status" value="1"/>
</dbReference>
<dbReference type="OrthoDB" id="245989at2759"/>
<name>A0A6J2UI50_DROLE</name>
<comment type="function">
    <text evidence="6">The small GTPases Rab are key regulators in vesicle trafficking.</text>
</comment>
<evidence type="ECO:0000256" key="6">
    <source>
        <dbReference type="RuleBase" id="RU367128"/>
    </source>
</evidence>
<proteinExistence type="inferred from homology"/>
<dbReference type="PRINTS" id="PR00449">
    <property type="entry name" value="RASTRNSFRMNG"/>
</dbReference>
<comment type="subcellular location">
    <subcellularLocation>
        <location evidence="6">Membrane</location>
        <topology evidence="6">Lipid-anchor</topology>
    </subcellularLocation>
</comment>
<dbReference type="Gene3D" id="3.40.50.300">
    <property type="entry name" value="P-loop containing nucleotide triphosphate hydrolases"/>
    <property type="match status" value="1"/>
</dbReference>
<dbReference type="GO" id="GO:0005764">
    <property type="term" value="C:lysosome"/>
    <property type="evidence" value="ECO:0007669"/>
    <property type="project" value="TreeGrafter"/>
</dbReference>
<dbReference type="SMART" id="SM00175">
    <property type="entry name" value="RAB"/>
    <property type="match status" value="1"/>
</dbReference>
<accession>A0A6J2UI50</accession>
<dbReference type="GO" id="GO:0090385">
    <property type="term" value="P:phagosome-lysosome fusion"/>
    <property type="evidence" value="ECO:0007669"/>
    <property type="project" value="TreeGrafter"/>
</dbReference>
<dbReference type="GO" id="GO:0005802">
    <property type="term" value="C:trans-Golgi network"/>
    <property type="evidence" value="ECO:0007669"/>
    <property type="project" value="UniProtKB-UniRule"/>
</dbReference>
<keyword evidence="4 6" id="KW-0449">Lipoprotein</keyword>
<dbReference type="SMART" id="SM00173">
    <property type="entry name" value="RAS"/>
    <property type="match status" value="1"/>
</dbReference>
<organism evidence="7 8">
    <name type="scientific">Drosophila lebanonensis</name>
    <name type="common">Fruit fly</name>
    <name type="synonym">Scaptodrosophila lebanonensis</name>
    <dbReference type="NCBI Taxonomy" id="7225"/>
    <lineage>
        <taxon>Eukaryota</taxon>
        <taxon>Metazoa</taxon>
        <taxon>Ecdysozoa</taxon>
        <taxon>Arthropoda</taxon>
        <taxon>Hexapoda</taxon>
        <taxon>Insecta</taxon>
        <taxon>Pterygota</taxon>
        <taxon>Neoptera</taxon>
        <taxon>Endopterygota</taxon>
        <taxon>Diptera</taxon>
        <taxon>Brachycera</taxon>
        <taxon>Muscomorpha</taxon>
        <taxon>Ephydroidea</taxon>
        <taxon>Drosophilidae</taxon>
        <taxon>Scaptodrosophila</taxon>
    </lineage>
</organism>